<reference evidence="8 9" key="1">
    <citation type="journal article" date="2014" name="Agronomy (Basel)">
        <title>A Draft Genome Sequence for Ensete ventricosum, the Drought-Tolerant Tree Against Hunger.</title>
        <authorList>
            <person name="Harrison J."/>
            <person name="Moore K.A."/>
            <person name="Paszkiewicz K."/>
            <person name="Jones T."/>
            <person name="Grant M."/>
            <person name="Ambacheew D."/>
            <person name="Muzemil S."/>
            <person name="Studholme D.J."/>
        </authorList>
    </citation>
    <scope>NUCLEOTIDE SEQUENCE [LARGE SCALE GENOMIC DNA]</scope>
</reference>
<organism evidence="8 9">
    <name type="scientific">Ensete ventricosum</name>
    <name type="common">Abyssinian banana</name>
    <name type="synonym">Musa ensete</name>
    <dbReference type="NCBI Taxonomy" id="4639"/>
    <lineage>
        <taxon>Eukaryota</taxon>
        <taxon>Viridiplantae</taxon>
        <taxon>Streptophyta</taxon>
        <taxon>Embryophyta</taxon>
        <taxon>Tracheophyta</taxon>
        <taxon>Spermatophyta</taxon>
        <taxon>Magnoliopsida</taxon>
        <taxon>Liliopsida</taxon>
        <taxon>Zingiberales</taxon>
        <taxon>Musaceae</taxon>
        <taxon>Ensete</taxon>
    </lineage>
</organism>
<proteinExistence type="predicted"/>
<dbReference type="InterPro" id="IPR045877">
    <property type="entry name" value="ZFP36-like"/>
</dbReference>
<dbReference type="EMBL" id="AMZH03008481">
    <property type="protein sequence ID" value="RRT58853.1"/>
    <property type="molecule type" value="Genomic_DNA"/>
</dbReference>
<keyword evidence="3 5" id="KW-0863">Zinc-finger</keyword>
<evidence type="ECO:0000256" key="4">
    <source>
        <dbReference type="ARBA" id="ARBA00022833"/>
    </source>
</evidence>
<dbReference type="FunFam" id="4.10.1000.10:FF:000001">
    <property type="entry name" value="zinc finger CCCH domain-containing protein 15-like"/>
    <property type="match status" value="1"/>
</dbReference>
<feature type="compositionally biased region" description="Polar residues" evidence="6">
    <location>
        <begin position="238"/>
        <end position="248"/>
    </location>
</feature>
<dbReference type="Proteomes" id="UP000287651">
    <property type="component" value="Unassembled WGS sequence"/>
</dbReference>
<evidence type="ECO:0000313" key="9">
    <source>
        <dbReference type="Proteomes" id="UP000287651"/>
    </source>
</evidence>
<dbReference type="PROSITE" id="PS50103">
    <property type="entry name" value="ZF_C3H1"/>
    <property type="match status" value="2"/>
</dbReference>
<comment type="caution">
    <text evidence="8">The sequence shown here is derived from an EMBL/GenBank/DDBJ whole genome shotgun (WGS) entry which is preliminary data.</text>
</comment>
<protein>
    <recommendedName>
        <fullName evidence="7">C3H1-type domain-containing protein</fullName>
    </recommendedName>
</protein>
<dbReference type="InterPro" id="IPR000571">
    <property type="entry name" value="Znf_CCCH"/>
</dbReference>
<evidence type="ECO:0000256" key="6">
    <source>
        <dbReference type="SAM" id="MobiDB-lite"/>
    </source>
</evidence>
<dbReference type="Gene3D" id="4.10.1000.10">
    <property type="entry name" value="Zinc finger, CCCH-type"/>
    <property type="match status" value="2"/>
</dbReference>
<gene>
    <name evidence="8" type="ORF">B296_00004751</name>
</gene>
<evidence type="ECO:0000313" key="8">
    <source>
        <dbReference type="EMBL" id="RRT58853.1"/>
    </source>
</evidence>
<sequence length="248" mass="26850">MEFPTSIPPPVSSVPSLGLDAIVLWPPSTPHLPPPPPNEQQGFMAPPPPKRPRLFLHPPQEEEEAASPMMIASTRLPAAFVPNMPPASFSTMRPPRPPPPTTAPNQVLFKTRLCQKFRATGSCPYGDSCSFAHGPEDLRQPPPNWQEITRTQKICRKFYAGEVCPYGEKCLYAHVRRDGSVVAPAGRLHPSQISGGLGSAGGSHASNRSIPRSSNSKPLYNRENTGTHTNEERRISAHGSSGKTSGTL</sequence>
<feature type="zinc finger region" description="C3H1-type" evidence="5">
    <location>
        <begin position="108"/>
        <end position="136"/>
    </location>
</feature>
<evidence type="ECO:0000259" key="7">
    <source>
        <dbReference type="PROSITE" id="PS50103"/>
    </source>
</evidence>
<dbReference type="AlphaFoldDB" id="A0A426Z4K0"/>
<keyword evidence="1 5" id="KW-0479">Metal-binding</keyword>
<name>A0A426Z4K0_ENSVE</name>
<evidence type="ECO:0000256" key="1">
    <source>
        <dbReference type="ARBA" id="ARBA00022723"/>
    </source>
</evidence>
<dbReference type="PANTHER" id="PTHR12547">
    <property type="entry name" value="CCCH ZINC FINGER/TIS11-RELATED"/>
    <property type="match status" value="1"/>
</dbReference>
<evidence type="ECO:0000256" key="2">
    <source>
        <dbReference type="ARBA" id="ARBA00022737"/>
    </source>
</evidence>
<feature type="zinc finger region" description="C3H1-type" evidence="5">
    <location>
        <begin position="149"/>
        <end position="177"/>
    </location>
</feature>
<feature type="domain" description="C3H1-type" evidence="7">
    <location>
        <begin position="149"/>
        <end position="177"/>
    </location>
</feature>
<evidence type="ECO:0000256" key="5">
    <source>
        <dbReference type="PROSITE-ProRule" id="PRU00723"/>
    </source>
</evidence>
<dbReference type="SUPFAM" id="SSF90229">
    <property type="entry name" value="CCCH zinc finger"/>
    <property type="match status" value="2"/>
</dbReference>
<feature type="domain" description="C3H1-type" evidence="7">
    <location>
        <begin position="108"/>
        <end position="136"/>
    </location>
</feature>
<dbReference type="InterPro" id="IPR036855">
    <property type="entry name" value="Znf_CCCH_sf"/>
</dbReference>
<feature type="compositionally biased region" description="Polar residues" evidence="6">
    <location>
        <begin position="207"/>
        <end position="228"/>
    </location>
</feature>
<dbReference type="SMART" id="SM00356">
    <property type="entry name" value="ZnF_C3H1"/>
    <property type="match status" value="2"/>
</dbReference>
<feature type="region of interest" description="Disordered" evidence="6">
    <location>
        <begin position="192"/>
        <end position="248"/>
    </location>
</feature>
<feature type="compositionally biased region" description="Pro residues" evidence="6">
    <location>
        <begin position="27"/>
        <end position="38"/>
    </location>
</feature>
<accession>A0A426Z4K0</accession>
<dbReference type="GO" id="GO:0003729">
    <property type="term" value="F:mRNA binding"/>
    <property type="evidence" value="ECO:0007669"/>
    <property type="project" value="InterPro"/>
</dbReference>
<keyword evidence="2" id="KW-0677">Repeat</keyword>
<dbReference type="GO" id="GO:0008270">
    <property type="term" value="F:zinc ion binding"/>
    <property type="evidence" value="ECO:0007669"/>
    <property type="project" value="UniProtKB-KW"/>
</dbReference>
<dbReference type="PANTHER" id="PTHR12547:SF156">
    <property type="entry name" value="ZINC FINGER CCCH DOMAIN-CONTAINING PROTEIN 12"/>
    <property type="match status" value="1"/>
</dbReference>
<dbReference type="Pfam" id="PF00642">
    <property type="entry name" value="zf-CCCH"/>
    <property type="match status" value="2"/>
</dbReference>
<evidence type="ECO:0000256" key="3">
    <source>
        <dbReference type="ARBA" id="ARBA00022771"/>
    </source>
</evidence>
<feature type="region of interest" description="Disordered" evidence="6">
    <location>
        <begin position="26"/>
        <end position="66"/>
    </location>
</feature>
<keyword evidence="4 5" id="KW-0862">Zinc</keyword>